<evidence type="ECO:0000313" key="1">
    <source>
        <dbReference type="EMBL" id="KAG2604243.1"/>
    </source>
</evidence>
<proteinExistence type="predicted"/>
<dbReference type="Proteomes" id="UP000823388">
    <property type="component" value="Chromosome 4N"/>
</dbReference>
<sequence length="75" mass="8376">MDVVCCWRCDLMLLPQHDTKIRNKFLGCSSQSTSCSIIVILHIPTVVLGHHPGIQQGSSCYQPACYRTFFFGASK</sequence>
<organism evidence="1 2">
    <name type="scientific">Panicum virgatum</name>
    <name type="common">Blackwell switchgrass</name>
    <dbReference type="NCBI Taxonomy" id="38727"/>
    <lineage>
        <taxon>Eukaryota</taxon>
        <taxon>Viridiplantae</taxon>
        <taxon>Streptophyta</taxon>
        <taxon>Embryophyta</taxon>
        <taxon>Tracheophyta</taxon>
        <taxon>Spermatophyta</taxon>
        <taxon>Magnoliopsida</taxon>
        <taxon>Liliopsida</taxon>
        <taxon>Poales</taxon>
        <taxon>Poaceae</taxon>
        <taxon>PACMAD clade</taxon>
        <taxon>Panicoideae</taxon>
        <taxon>Panicodae</taxon>
        <taxon>Paniceae</taxon>
        <taxon>Panicinae</taxon>
        <taxon>Panicum</taxon>
        <taxon>Panicum sect. Hiantes</taxon>
    </lineage>
</organism>
<protein>
    <submittedName>
        <fullName evidence="1">Uncharacterized protein</fullName>
    </submittedName>
</protein>
<evidence type="ECO:0000313" key="2">
    <source>
        <dbReference type="Proteomes" id="UP000823388"/>
    </source>
</evidence>
<name>A0A8T0T4N2_PANVG</name>
<keyword evidence="2" id="KW-1185">Reference proteome</keyword>
<comment type="caution">
    <text evidence="1">The sequence shown here is derived from an EMBL/GenBank/DDBJ whole genome shotgun (WGS) entry which is preliminary data.</text>
</comment>
<accession>A0A8T0T4N2</accession>
<reference evidence="1" key="1">
    <citation type="submission" date="2020-05" db="EMBL/GenBank/DDBJ databases">
        <title>WGS assembly of Panicum virgatum.</title>
        <authorList>
            <person name="Lovell J.T."/>
            <person name="Jenkins J."/>
            <person name="Shu S."/>
            <person name="Juenger T.E."/>
            <person name="Schmutz J."/>
        </authorList>
    </citation>
    <scope>NUCLEOTIDE SEQUENCE</scope>
    <source>
        <strain evidence="1">AP13</strain>
    </source>
</reference>
<dbReference type="EMBL" id="CM029044">
    <property type="protein sequence ID" value="KAG2604243.1"/>
    <property type="molecule type" value="Genomic_DNA"/>
</dbReference>
<gene>
    <name evidence="1" type="ORF">PVAP13_4NG042800</name>
</gene>
<dbReference type="AlphaFoldDB" id="A0A8T0T4N2"/>